<feature type="compositionally biased region" description="Low complexity" evidence="1">
    <location>
        <begin position="54"/>
        <end position="80"/>
    </location>
</feature>
<accession>A0A3L8RZN0</accession>
<feature type="region of interest" description="Disordered" evidence="1">
    <location>
        <begin position="54"/>
        <end position="81"/>
    </location>
</feature>
<name>A0A3L8RZN0_CHLGU</name>
<proteinExistence type="predicted"/>
<feature type="compositionally biased region" description="Polar residues" evidence="1">
    <location>
        <begin position="125"/>
        <end position="134"/>
    </location>
</feature>
<feature type="compositionally biased region" description="Low complexity" evidence="1">
    <location>
        <begin position="107"/>
        <end position="117"/>
    </location>
</feature>
<dbReference type="AlphaFoldDB" id="A0A3L8RZN0"/>
<reference evidence="2 3" key="1">
    <citation type="journal article" date="2018" name="Proc. R. Soc. B">
        <title>A non-coding region near Follistatin controls head colour polymorphism in the Gouldian finch.</title>
        <authorList>
            <person name="Toomey M.B."/>
            <person name="Marques C.I."/>
            <person name="Andrade P."/>
            <person name="Araujo P.M."/>
            <person name="Sabatino S."/>
            <person name="Gazda M.A."/>
            <person name="Afonso S."/>
            <person name="Lopes R.J."/>
            <person name="Corbo J.C."/>
            <person name="Carneiro M."/>
        </authorList>
    </citation>
    <scope>NUCLEOTIDE SEQUENCE [LARGE SCALE GENOMIC DNA]</scope>
    <source>
        <strain evidence="2">Red01</strain>
        <tissue evidence="2">Muscle</tissue>
    </source>
</reference>
<feature type="region of interest" description="Disordered" evidence="1">
    <location>
        <begin position="1"/>
        <end position="20"/>
    </location>
</feature>
<feature type="region of interest" description="Disordered" evidence="1">
    <location>
        <begin position="107"/>
        <end position="147"/>
    </location>
</feature>
<comment type="caution">
    <text evidence="2">The sequence shown here is derived from an EMBL/GenBank/DDBJ whole genome shotgun (WGS) entry which is preliminary data.</text>
</comment>
<sequence length="147" mass="15323">MTAASCLTEGGSLTPVRDGPCTPRLRSVSSYGNIRAVTTARSLNKSLQNLSLNEESGSSVAFSPGNLSTSSSASSTLGSPENEEYILSFETIDKMRRVSSYSSLNSLIASPSSSPVSCFPRRDGTSPSHPQISAAQAHPVPSCPDVP</sequence>
<dbReference type="EMBL" id="QUSF01000104">
    <property type="protein sequence ID" value="RLV92078.1"/>
    <property type="molecule type" value="Genomic_DNA"/>
</dbReference>
<gene>
    <name evidence="2" type="ORF">DV515_00013956</name>
</gene>
<keyword evidence="3" id="KW-1185">Reference proteome</keyword>
<evidence type="ECO:0000256" key="1">
    <source>
        <dbReference type="SAM" id="MobiDB-lite"/>
    </source>
</evidence>
<protein>
    <submittedName>
        <fullName evidence="2">Uncharacterized protein</fullName>
    </submittedName>
</protein>
<organism evidence="2 3">
    <name type="scientific">Chloebia gouldiae</name>
    <name type="common">Gouldian finch</name>
    <name type="synonym">Erythrura gouldiae</name>
    <dbReference type="NCBI Taxonomy" id="44316"/>
    <lineage>
        <taxon>Eukaryota</taxon>
        <taxon>Metazoa</taxon>
        <taxon>Chordata</taxon>
        <taxon>Craniata</taxon>
        <taxon>Vertebrata</taxon>
        <taxon>Euteleostomi</taxon>
        <taxon>Archelosauria</taxon>
        <taxon>Archosauria</taxon>
        <taxon>Dinosauria</taxon>
        <taxon>Saurischia</taxon>
        <taxon>Theropoda</taxon>
        <taxon>Coelurosauria</taxon>
        <taxon>Aves</taxon>
        <taxon>Neognathae</taxon>
        <taxon>Neoaves</taxon>
        <taxon>Telluraves</taxon>
        <taxon>Australaves</taxon>
        <taxon>Passeriformes</taxon>
        <taxon>Passeroidea</taxon>
        <taxon>Passeridae</taxon>
        <taxon>Chloebia</taxon>
    </lineage>
</organism>
<evidence type="ECO:0000313" key="2">
    <source>
        <dbReference type="EMBL" id="RLV92078.1"/>
    </source>
</evidence>
<dbReference type="Proteomes" id="UP000276834">
    <property type="component" value="Unassembled WGS sequence"/>
</dbReference>
<evidence type="ECO:0000313" key="3">
    <source>
        <dbReference type="Proteomes" id="UP000276834"/>
    </source>
</evidence>